<dbReference type="Proteomes" id="UP000215914">
    <property type="component" value="Unassembled WGS sequence"/>
</dbReference>
<evidence type="ECO:0000313" key="1">
    <source>
        <dbReference type="EMBL" id="KAF5815857.1"/>
    </source>
</evidence>
<reference evidence="1" key="2">
    <citation type="submission" date="2020-06" db="EMBL/GenBank/DDBJ databases">
        <title>Helianthus annuus Genome sequencing and assembly Release 2.</title>
        <authorList>
            <person name="Gouzy J."/>
            <person name="Langlade N."/>
            <person name="Munos S."/>
        </authorList>
    </citation>
    <scope>NUCLEOTIDE SEQUENCE</scope>
    <source>
        <tissue evidence="1">Leaves</tissue>
    </source>
</reference>
<dbReference type="AlphaFoldDB" id="A0A9K3NWF5"/>
<dbReference type="Gramene" id="mRNA:HanXRQr2_Chr03g0127781">
    <property type="protein sequence ID" value="CDS:HanXRQr2_Chr03g0127781.1"/>
    <property type="gene ID" value="HanXRQr2_Chr03g0127781"/>
</dbReference>
<evidence type="ECO:0000313" key="2">
    <source>
        <dbReference type="Proteomes" id="UP000215914"/>
    </source>
</evidence>
<accession>A0A9K3NWF5</accession>
<keyword evidence="2" id="KW-1185">Reference proteome</keyword>
<organism evidence="1 2">
    <name type="scientific">Helianthus annuus</name>
    <name type="common">Common sunflower</name>
    <dbReference type="NCBI Taxonomy" id="4232"/>
    <lineage>
        <taxon>Eukaryota</taxon>
        <taxon>Viridiplantae</taxon>
        <taxon>Streptophyta</taxon>
        <taxon>Embryophyta</taxon>
        <taxon>Tracheophyta</taxon>
        <taxon>Spermatophyta</taxon>
        <taxon>Magnoliopsida</taxon>
        <taxon>eudicotyledons</taxon>
        <taxon>Gunneridae</taxon>
        <taxon>Pentapetalae</taxon>
        <taxon>asterids</taxon>
        <taxon>campanulids</taxon>
        <taxon>Asterales</taxon>
        <taxon>Asteraceae</taxon>
        <taxon>Asteroideae</taxon>
        <taxon>Heliantheae alliance</taxon>
        <taxon>Heliantheae</taxon>
        <taxon>Helianthus</taxon>
    </lineage>
</organism>
<dbReference type="EMBL" id="MNCJ02000318">
    <property type="protein sequence ID" value="KAF5815857.1"/>
    <property type="molecule type" value="Genomic_DNA"/>
</dbReference>
<sequence>MVFNLEEAVISASLTDLFDHVSVIGAVEIFEVNERDGVANNILEIGTLGDGSDVV</sequence>
<comment type="caution">
    <text evidence="1">The sequence shown here is derived from an EMBL/GenBank/DDBJ whole genome shotgun (WGS) entry which is preliminary data.</text>
</comment>
<reference evidence="1" key="1">
    <citation type="journal article" date="2017" name="Nature">
        <title>The sunflower genome provides insights into oil metabolism, flowering and Asterid evolution.</title>
        <authorList>
            <person name="Badouin H."/>
            <person name="Gouzy J."/>
            <person name="Grassa C.J."/>
            <person name="Murat F."/>
            <person name="Staton S.E."/>
            <person name="Cottret L."/>
            <person name="Lelandais-Briere C."/>
            <person name="Owens G.L."/>
            <person name="Carrere S."/>
            <person name="Mayjonade B."/>
            <person name="Legrand L."/>
            <person name="Gill N."/>
            <person name="Kane N.C."/>
            <person name="Bowers J.E."/>
            <person name="Hubner S."/>
            <person name="Bellec A."/>
            <person name="Berard A."/>
            <person name="Berges H."/>
            <person name="Blanchet N."/>
            <person name="Boniface M.C."/>
            <person name="Brunel D."/>
            <person name="Catrice O."/>
            <person name="Chaidir N."/>
            <person name="Claudel C."/>
            <person name="Donnadieu C."/>
            <person name="Faraut T."/>
            <person name="Fievet G."/>
            <person name="Helmstetter N."/>
            <person name="King M."/>
            <person name="Knapp S.J."/>
            <person name="Lai Z."/>
            <person name="Le Paslier M.C."/>
            <person name="Lippi Y."/>
            <person name="Lorenzon L."/>
            <person name="Mandel J.R."/>
            <person name="Marage G."/>
            <person name="Marchand G."/>
            <person name="Marquand E."/>
            <person name="Bret-Mestries E."/>
            <person name="Morien E."/>
            <person name="Nambeesan S."/>
            <person name="Nguyen T."/>
            <person name="Pegot-Espagnet P."/>
            <person name="Pouilly N."/>
            <person name="Raftis F."/>
            <person name="Sallet E."/>
            <person name="Schiex T."/>
            <person name="Thomas J."/>
            <person name="Vandecasteele C."/>
            <person name="Vares D."/>
            <person name="Vear F."/>
            <person name="Vautrin S."/>
            <person name="Crespi M."/>
            <person name="Mangin B."/>
            <person name="Burke J.M."/>
            <person name="Salse J."/>
            <person name="Munos S."/>
            <person name="Vincourt P."/>
            <person name="Rieseberg L.H."/>
            <person name="Langlade N.B."/>
        </authorList>
    </citation>
    <scope>NUCLEOTIDE SEQUENCE</scope>
    <source>
        <tissue evidence="1">Leaves</tissue>
    </source>
</reference>
<name>A0A9K3NWF5_HELAN</name>
<gene>
    <name evidence="1" type="ORF">HanXRQr2_Chr03g0127781</name>
</gene>
<proteinExistence type="predicted"/>
<protein>
    <submittedName>
        <fullName evidence="1">Uncharacterized protein</fullName>
    </submittedName>
</protein>